<proteinExistence type="predicted"/>
<evidence type="ECO:0000313" key="2">
    <source>
        <dbReference type="EMBL" id="KTC65437.1"/>
    </source>
</evidence>
<evidence type="ECO:0000313" key="5">
    <source>
        <dbReference type="Proteomes" id="UP000281170"/>
    </source>
</evidence>
<geneLocation type="plasmid" evidence="3 5">
    <name>9</name>
</geneLocation>
<sequence>MYLTILLVVCASAIVVFFSQEFGNLFKRIFSIPGFKLFVPLILASWLVEYYEELGVKILLWIKIYLHDFMNWIDNLSPIEKNSMLFTHILHLFLFGILPVLILLLVAKAKKRYEPLAHTYVIGMAFWLTFAILLTVHKP</sequence>
<dbReference type="OrthoDB" id="5653183at2"/>
<feature type="transmembrane region" description="Helical" evidence="1">
    <location>
        <begin position="29"/>
        <end position="47"/>
    </location>
</feature>
<evidence type="ECO:0000313" key="3">
    <source>
        <dbReference type="EMBL" id="VEH84741.1"/>
    </source>
</evidence>
<organism evidence="2 4">
    <name type="scientific">Legionella adelaidensis</name>
    <dbReference type="NCBI Taxonomy" id="45056"/>
    <lineage>
        <taxon>Bacteria</taxon>
        <taxon>Pseudomonadati</taxon>
        <taxon>Pseudomonadota</taxon>
        <taxon>Gammaproteobacteria</taxon>
        <taxon>Legionellales</taxon>
        <taxon>Legionellaceae</taxon>
        <taxon>Legionella</taxon>
    </lineage>
</organism>
<dbReference type="RefSeq" id="WP_058461201.1">
    <property type="nucleotide sequence ID" value="NZ_CAAAHS010000003.1"/>
</dbReference>
<feature type="transmembrane region" description="Helical" evidence="1">
    <location>
        <begin position="119"/>
        <end position="137"/>
    </location>
</feature>
<gene>
    <name evidence="2" type="ORF">Lade_0095</name>
    <name evidence="3" type="ORF">NCTC12735_00360</name>
</gene>
<evidence type="ECO:0000256" key="1">
    <source>
        <dbReference type="SAM" id="Phobius"/>
    </source>
</evidence>
<keyword evidence="4" id="KW-1185">Reference proteome</keyword>
<dbReference type="AlphaFoldDB" id="A0A0W0R2Z9"/>
<protein>
    <submittedName>
        <fullName evidence="2">Uncharacterized protein</fullName>
    </submittedName>
</protein>
<reference evidence="2 4" key="1">
    <citation type="submission" date="2015-11" db="EMBL/GenBank/DDBJ databases">
        <title>Identification of large and diverse effector repertoires of 38 Legionella species.</title>
        <authorList>
            <person name="Burstein D."/>
            <person name="Amaro F."/>
            <person name="Zusman T."/>
            <person name="Lifshitz Z."/>
            <person name="Cohen O."/>
            <person name="Gilbert J.A."/>
            <person name="Pupko T."/>
            <person name="Shuman H.A."/>
            <person name="Segal G."/>
        </authorList>
    </citation>
    <scope>NUCLEOTIDE SEQUENCE [LARGE SCALE GENOMIC DNA]</scope>
    <source>
        <strain evidence="2 4">1762-AUS-E</strain>
    </source>
</reference>
<keyword evidence="3" id="KW-0614">Plasmid</keyword>
<dbReference type="PATRIC" id="fig|45056.6.peg.99"/>
<keyword evidence="1" id="KW-1133">Transmembrane helix</keyword>
<dbReference type="EMBL" id="LR134418">
    <property type="protein sequence ID" value="VEH84741.1"/>
    <property type="molecule type" value="Genomic_DNA"/>
</dbReference>
<keyword evidence="1" id="KW-0472">Membrane</keyword>
<reference evidence="3 5" key="2">
    <citation type="submission" date="2018-12" db="EMBL/GenBank/DDBJ databases">
        <authorList>
            <consortium name="Pathogen Informatics"/>
        </authorList>
    </citation>
    <scope>NUCLEOTIDE SEQUENCE [LARGE SCALE GENOMIC DNA]</scope>
    <source>
        <strain evidence="3 5">NCTC12735</strain>
        <plasmid evidence="5">9</plasmid>
    </source>
</reference>
<dbReference type="KEGG" id="ladl:NCTC12735_00360"/>
<name>A0A0W0R2Z9_9GAMM</name>
<dbReference type="Proteomes" id="UP000281170">
    <property type="component" value="Plasmid 9"/>
</dbReference>
<accession>A0A0W0R2Z9</accession>
<dbReference type="STRING" id="45056.Lade_0095"/>
<dbReference type="Proteomes" id="UP000054859">
    <property type="component" value="Unassembled WGS sequence"/>
</dbReference>
<evidence type="ECO:0000313" key="4">
    <source>
        <dbReference type="Proteomes" id="UP000054859"/>
    </source>
</evidence>
<feature type="transmembrane region" description="Helical" evidence="1">
    <location>
        <begin position="85"/>
        <end position="107"/>
    </location>
</feature>
<keyword evidence="1" id="KW-0812">Transmembrane</keyword>
<dbReference type="EMBL" id="LNKA01000001">
    <property type="protein sequence ID" value="KTC65437.1"/>
    <property type="molecule type" value="Genomic_DNA"/>
</dbReference>